<sequence length="268" mass="31794">MSLTLCLSSFLPLSLFLSISHFRRVTHTKMAESTSTDNVEEAFSNFYTEVKEIEKRDACLTSKEQIDRLTRPGSTYFNLNPFDVLQIDPDMPMPEVKKKYRQMSILVHPDKNQQDKERAQISFEAVNRAYKTLENEEGYKRCREIIDEAISRVEEMTKQKRKQLKKEGKPIVDDDINKHKHAVYVQTCKLFADLERLRQEKEAKEMHERKRKAEEEILDAEKRKVEAEWQKNYEESRKERVNSWRNWKAGGKKAKGLFRPPKHKAEQR</sequence>
<dbReference type="PANTHER" id="PTHR15606:SF4">
    <property type="entry name" value="DNAJ HOMOLOG SUBFAMILY C MEMBER 8"/>
    <property type="match status" value="1"/>
</dbReference>
<feature type="domain" description="J" evidence="4">
    <location>
        <begin position="80"/>
        <end position="150"/>
    </location>
</feature>
<accession>A0AA36ALG0</accession>
<feature type="coiled-coil region" evidence="1">
    <location>
        <begin position="196"/>
        <end position="230"/>
    </location>
</feature>
<evidence type="ECO:0000313" key="6">
    <source>
        <dbReference type="Proteomes" id="UP001162480"/>
    </source>
</evidence>
<evidence type="ECO:0000259" key="4">
    <source>
        <dbReference type="PROSITE" id="PS50076"/>
    </source>
</evidence>
<keyword evidence="1" id="KW-0175">Coiled coil</keyword>
<dbReference type="PANTHER" id="PTHR15606">
    <property type="entry name" value="DNAJ HOMOLOG SUBFAMILY C MEMBER 8/LIPOPOLYSACCHARIDE SPECIFIC RESPONSE-7-RELATED"/>
    <property type="match status" value="1"/>
</dbReference>
<dbReference type="Gene3D" id="1.10.287.110">
    <property type="entry name" value="DnaJ domain"/>
    <property type="match status" value="1"/>
</dbReference>
<dbReference type="PROSITE" id="PS50076">
    <property type="entry name" value="DNAJ_2"/>
    <property type="match status" value="1"/>
</dbReference>
<reference evidence="5" key="1">
    <citation type="submission" date="2023-08" db="EMBL/GenBank/DDBJ databases">
        <authorList>
            <person name="Alioto T."/>
            <person name="Alioto T."/>
            <person name="Gomez Garrido J."/>
        </authorList>
    </citation>
    <scope>NUCLEOTIDE SEQUENCE</scope>
</reference>
<organism evidence="5 6">
    <name type="scientific">Octopus vulgaris</name>
    <name type="common">Common octopus</name>
    <dbReference type="NCBI Taxonomy" id="6645"/>
    <lineage>
        <taxon>Eukaryota</taxon>
        <taxon>Metazoa</taxon>
        <taxon>Spiralia</taxon>
        <taxon>Lophotrochozoa</taxon>
        <taxon>Mollusca</taxon>
        <taxon>Cephalopoda</taxon>
        <taxon>Coleoidea</taxon>
        <taxon>Octopodiformes</taxon>
        <taxon>Octopoda</taxon>
        <taxon>Incirrata</taxon>
        <taxon>Octopodidae</taxon>
        <taxon>Octopus</taxon>
    </lineage>
</organism>
<feature type="chain" id="PRO_5041256258" description="J domain-containing protein" evidence="3">
    <location>
        <begin position="17"/>
        <end position="268"/>
    </location>
</feature>
<dbReference type="SMART" id="SM00271">
    <property type="entry name" value="DnaJ"/>
    <property type="match status" value="1"/>
</dbReference>
<evidence type="ECO:0000256" key="2">
    <source>
        <dbReference type="SAM" id="MobiDB-lite"/>
    </source>
</evidence>
<feature type="signal peptide" evidence="3">
    <location>
        <begin position="1"/>
        <end position="16"/>
    </location>
</feature>
<dbReference type="Proteomes" id="UP001162480">
    <property type="component" value="Chromosome 2"/>
</dbReference>
<dbReference type="PRINTS" id="PR00625">
    <property type="entry name" value="JDOMAIN"/>
</dbReference>
<feature type="compositionally biased region" description="Basic and acidic residues" evidence="2">
    <location>
        <begin position="231"/>
        <end position="242"/>
    </location>
</feature>
<dbReference type="SUPFAM" id="SSF46565">
    <property type="entry name" value="Chaperone J-domain"/>
    <property type="match status" value="1"/>
</dbReference>
<evidence type="ECO:0000256" key="3">
    <source>
        <dbReference type="SAM" id="SignalP"/>
    </source>
</evidence>
<dbReference type="InterPro" id="IPR036869">
    <property type="entry name" value="J_dom_sf"/>
</dbReference>
<dbReference type="EMBL" id="OX597815">
    <property type="protein sequence ID" value="CAI9718365.1"/>
    <property type="molecule type" value="Genomic_DNA"/>
</dbReference>
<feature type="region of interest" description="Disordered" evidence="2">
    <location>
        <begin position="231"/>
        <end position="268"/>
    </location>
</feature>
<dbReference type="Pfam" id="PF00226">
    <property type="entry name" value="DnaJ"/>
    <property type="match status" value="1"/>
</dbReference>
<name>A0AA36ALG0_OCTVU</name>
<dbReference type="CDD" id="cd06257">
    <property type="entry name" value="DnaJ"/>
    <property type="match status" value="1"/>
</dbReference>
<dbReference type="AlphaFoldDB" id="A0AA36ALG0"/>
<dbReference type="InterPro" id="IPR042858">
    <property type="entry name" value="DNAJC8"/>
</dbReference>
<feature type="compositionally biased region" description="Basic residues" evidence="2">
    <location>
        <begin position="250"/>
        <end position="262"/>
    </location>
</feature>
<dbReference type="GO" id="GO:0005634">
    <property type="term" value="C:nucleus"/>
    <property type="evidence" value="ECO:0007669"/>
    <property type="project" value="TreeGrafter"/>
</dbReference>
<dbReference type="InterPro" id="IPR001623">
    <property type="entry name" value="DnaJ_domain"/>
</dbReference>
<keyword evidence="6" id="KW-1185">Reference proteome</keyword>
<keyword evidence="3" id="KW-0732">Signal</keyword>
<evidence type="ECO:0000313" key="5">
    <source>
        <dbReference type="EMBL" id="CAI9718365.1"/>
    </source>
</evidence>
<gene>
    <name evidence="5" type="ORF">OCTVUL_1B028011</name>
</gene>
<proteinExistence type="predicted"/>
<feature type="coiled-coil region" evidence="1">
    <location>
        <begin position="116"/>
        <end position="166"/>
    </location>
</feature>
<dbReference type="FunFam" id="1.10.287.110:FF:000158">
    <property type="entry name" value="dnaJ homolog subfamily C member 8"/>
    <property type="match status" value="1"/>
</dbReference>
<protein>
    <recommendedName>
        <fullName evidence="4">J domain-containing protein</fullName>
    </recommendedName>
</protein>
<evidence type="ECO:0000256" key="1">
    <source>
        <dbReference type="SAM" id="Coils"/>
    </source>
</evidence>